<feature type="transmembrane region" description="Helical" evidence="1">
    <location>
        <begin position="120"/>
        <end position="139"/>
    </location>
</feature>
<evidence type="ECO:0000313" key="3">
    <source>
        <dbReference type="Proteomes" id="UP000305778"/>
    </source>
</evidence>
<name>A0A4U0S8V5_9ACTN</name>
<feature type="transmembrane region" description="Helical" evidence="1">
    <location>
        <begin position="240"/>
        <end position="258"/>
    </location>
</feature>
<dbReference type="EMBL" id="SUMC01000155">
    <property type="protein sequence ID" value="TJZ96794.1"/>
    <property type="molecule type" value="Genomic_DNA"/>
</dbReference>
<evidence type="ECO:0000256" key="1">
    <source>
        <dbReference type="SAM" id="Phobius"/>
    </source>
</evidence>
<keyword evidence="1" id="KW-0472">Membrane</keyword>
<feature type="transmembrane region" description="Helical" evidence="1">
    <location>
        <begin position="182"/>
        <end position="203"/>
    </location>
</feature>
<dbReference type="RefSeq" id="WP_136730709.1">
    <property type="nucleotide sequence ID" value="NZ_SUMC01000155.1"/>
</dbReference>
<accession>A0A4U0S8V5</accession>
<dbReference type="PANTHER" id="PTHR36832">
    <property type="entry name" value="SLR1174 PROTEIN-RELATED"/>
    <property type="match status" value="1"/>
</dbReference>
<sequence length="270" mass="29672">MTAPALPRAWRTARITPLAEILAPGRVAATAVRMAVQVFLVVCLWRALYAHTTTSAGLGREQAVSYAVMAALATRIRGLDRRAARDTVIQHIQFGTIVYWFLRPLAPRRYYLYRAVGDQLYGFAWALAAYTVCRLAGVLGPPASAGAGAVFALSLFLGQTVLYQLTLLIDLLCFWTLRNESALMILVFAQNLLSGAYAPLWYFPGWFRAMSTALPFQSTLNIPLSIYIGRIQLSSAPAQLAVQAVWVVILALLTRLLWRRAAARVVSQGG</sequence>
<dbReference type="OrthoDB" id="62003at2"/>
<evidence type="ECO:0000313" key="2">
    <source>
        <dbReference type="EMBL" id="TJZ96794.1"/>
    </source>
</evidence>
<organism evidence="2 3">
    <name type="scientific">Actinacidiphila oryziradicis</name>
    <dbReference type="NCBI Taxonomy" id="2571141"/>
    <lineage>
        <taxon>Bacteria</taxon>
        <taxon>Bacillati</taxon>
        <taxon>Actinomycetota</taxon>
        <taxon>Actinomycetes</taxon>
        <taxon>Kitasatosporales</taxon>
        <taxon>Streptomycetaceae</taxon>
        <taxon>Actinacidiphila</taxon>
    </lineage>
</organism>
<keyword evidence="1" id="KW-1133">Transmembrane helix</keyword>
<dbReference type="Pfam" id="PF06182">
    <property type="entry name" value="ABC2_membrane_6"/>
    <property type="match status" value="1"/>
</dbReference>
<feature type="transmembrane region" description="Helical" evidence="1">
    <location>
        <begin position="151"/>
        <end position="175"/>
    </location>
</feature>
<evidence type="ECO:0008006" key="4">
    <source>
        <dbReference type="Google" id="ProtNLM"/>
    </source>
</evidence>
<dbReference type="PANTHER" id="PTHR36832:SF1">
    <property type="entry name" value="SLR1174 PROTEIN"/>
    <property type="match status" value="1"/>
</dbReference>
<comment type="caution">
    <text evidence="2">The sequence shown here is derived from an EMBL/GenBank/DDBJ whole genome shotgun (WGS) entry which is preliminary data.</text>
</comment>
<dbReference type="InterPro" id="IPR010390">
    <property type="entry name" value="ABC-2_transporter-like"/>
</dbReference>
<proteinExistence type="predicted"/>
<protein>
    <recommendedName>
        <fullName evidence="4">ABC transporter permease</fullName>
    </recommendedName>
</protein>
<keyword evidence="3" id="KW-1185">Reference proteome</keyword>
<dbReference type="AlphaFoldDB" id="A0A4U0S8V5"/>
<gene>
    <name evidence="2" type="ORF">FCI23_50505</name>
</gene>
<reference evidence="2 3" key="1">
    <citation type="submission" date="2019-04" db="EMBL/GenBank/DDBJ databases">
        <title>Streptomyces oryziradicis sp. nov., a novel actinomycete isolated from rhizosphere soil of rice (Oryza sativa L.).</title>
        <authorList>
            <person name="Li C."/>
        </authorList>
    </citation>
    <scope>NUCLEOTIDE SEQUENCE [LARGE SCALE GENOMIC DNA]</scope>
    <source>
        <strain evidence="2 3">NEAU-C40</strain>
    </source>
</reference>
<keyword evidence="1" id="KW-0812">Transmembrane</keyword>
<dbReference type="Proteomes" id="UP000305778">
    <property type="component" value="Unassembled WGS sequence"/>
</dbReference>